<protein>
    <submittedName>
        <fullName evidence="1">Uncharacterized protein</fullName>
    </submittedName>
</protein>
<sequence length="46" mass="5491">MFLSEHPTCEIMLVYKVFYYSSHWTTGHQSDWIGLMYESAMNADNR</sequence>
<reference evidence="1" key="1">
    <citation type="submission" date="2016-06" db="UniProtKB">
        <authorList>
            <consortium name="WormBaseParasite"/>
        </authorList>
    </citation>
    <scope>IDENTIFICATION</scope>
</reference>
<accession>A0A183JM89</accession>
<name>A0A183JM89_9TREM</name>
<dbReference type="WBParaSite" id="SCUD_0000382101-mRNA-1">
    <property type="protein sequence ID" value="SCUD_0000382101-mRNA-1"/>
    <property type="gene ID" value="SCUD_0000382101"/>
</dbReference>
<organism evidence="1">
    <name type="scientific">Schistosoma curassoni</name>
    <dbReference type="NCBI Taxonomy" id="6186"/>
    <lineage>
        <taxon>Eukaryota</taxon>
        <taxon>Metazoa</taxon>
        <taxon>Spiralia</taxon>
        <taxon>Lophotrochozoa</taxon>
        <taxon>Platyhelminthes</taxon>
        <taxon>Trematoda</taxon>
        <taxon>Digenea</taxon>
        <taxon>Strigeidida</taxon>
        <taxon>Schistosomatoidea</taxon>
        <taxon>Schistosomatidae</taxon>
        <taxon>Schistosoma</taxon>
    </lineage>
</organism>
<proteinExistence type="predicted"/>
<evidence type="ECO:0000313" key="1">
    <source>
        <dbReference type="WBParaSite" id="SCUD_0000382101-mRNA-1"/>
    </source>
</evidence>
<dbReference type="AlphaFoldDB" id="A0A183JM89"/>